<proteinExistence type="predicted"/>
<gene>
    <name evidence="1" type="ORF">BHAP_1315</name>
</gene>
<accession>A0A261FYG2</accession>
<reference evidence="1 2" key="1">
    <citation type="journal article" date="2017" name="BMC Genomics">
        <title>Comparative genomic and phylogenomic analyses of the Bifidobacteriaceae family.</title>
        <authorList>
            <person name="Lugli G.A."/>
            <person name="Milani C."/>
            <person name="Turroni F."/>
            <person name="Duranti S."/>
            <person name="Mancabelli L."/>
            <person name="Mangifesta M."/>
            <person name="Ferrario C."/>
            <person name="Modesto M."/>
            <person name="Mattarelli P."/>
            <person name="Jiri K."/>
            <person name="van Sinderen D."/>
            <person name="Ventura M."/>
        </authorList>
    </citation>
    <scope>NUCLEOTIDE SEQUENCE [LARGE SCALE GENOMIC DNA]</scope>
    <source>
        <strain evidence="1 2">DSM 100202</strain>
    </source>
</reference>
<organism evidence="1 2">
    <name type="scientific">Bifidobacterium hapali</name>
    <dbReference type="NCBI Taxonomy" id="1630172"/>
    <lineage>
        <taxon>Bacteria</taxon>
        <taxon>Bacillati</taxon>
        <taxon>Actinomycetota</taxon>
        <taxon>Actinomycetes</taxon>
        <taxon>Bifidobacteriales</taxon>
        <taxon>Bifidobacteriaceae</taxon>
        <taxon>Bifidobacterium</taxon>
    </lineage>
</organism>
<evidence type="ECO:0000313" key="1">
    <source>
        <dbReference type="EMBL" id="OZG64148.1"/>
    </source>
</evidence>
<comment type="caution">
    <text evidence="1">The sequence shown here is derived from an EMBL/GenBank/DDBJ whole genome shotgun (WGS) entry which is preliminary data.</text>
</comment>
<dbReference type="Proteomes" id="UP000216074">
    <property type="component" value="Unassembled WGS sequence"/>
</dbReference>
<dbReference type="RefSeq" id="WP_094729928.1">
    <property type="nucleotide sequence ID" value="NZ_MWWY01000025.1"/>
</dbReference>
<dbReference type="OrthoDB" id="3234291at2"/>
<protein>
    <submittedName>
        <fullName evidence="1">Uncharacterized protein</fullName>
    </submittedName>
</protein>
<keyword evidence="2" id="KW-1185">Reference proteome</keyword>
<dbReference type="AlphaFoldDB" id="A0A261FYG2"/>
<name>A0A261FYG2_9BIFI</name>
<sequence>MISKSRPRLAIVTALIALLAGGIIAFALIGTGTVTFHHADRVPCNSLTSYAQVQTVVNDKAVIITRITNSGTQVTVTPVKADCPDSHDQLGYIRITYTTDSERDAIQSILDHETLGVFITLDNA</sequence>
<evidence type="ECO:0000313" key="2">
    <source>
        <dbReference type="Proteomes" id="UP000216074"/>
    </source>
</evidence>
<dbReference type="EMBL" id="MWWY01000025">
    <property type="protein sequence ID" value="OZG64148.1"/>
    <property type="molecule type" value="Genomic_DNA"/>
</dbReference>